<keyword evidence="3" id="KW-1185">Reference proteome</keyword>
<dbReference type="InterPro" id="IPR005546">
    <property type="entry name" value="Autotransporte_beta"/>
</dbReference>
<organism evidence="2 3">
    <name type="scientific">Bradyrhizobium uaiense</name>
    <dbReference type="NCBI Taxonomy" id="2594946"/>
    <lineage>
        <taxon>Bacteria</taxon>
        <taxon>Pseudomonadati</taxon>
        <taxon>Pseudomonadota</taxon>
        <taxon>Alphaproteobacteria</taxon>
        <taxon>Hyphomicrobiales</taxon>
        <taxon>Nitrobacteraceae</taxon>
        <taxon>Bradyrhizobium</taxon>
    </lineage>
</organism>
<dbReference type="PROSITE" id="PS51208">
    <property type="entry name" value="AUTOTRANSPORTER"/>
    <property type="match status" value="1"/>
</dbReference>
<dbReference type="SMART" id="SM00869">
    <property type="entry name" value="Autotransporter"/>
    <property type="match status" value="1"/>
</dbReference>
<dbReference type="SUPFAM" id="SSF103515">
    <property type="entry name" value="Autotransporter"/>
    <property type="match status" value="1"/>
</dbReference>
<gene>
    <name evidence="2" type="ORF">FNJ47_09830</name>
</gene>
<proteinExistence type="predicted"/>
<accession>A0A6P1BCK1</accession>
<evidence type="ECO:0000259" key="1">
    <source>
        <dbReference type="PROSITE" id="PS51208"/>
    </source>
</evidence>
<feature type="domain" description="Autotransporter" evidence="1">
    <location>
        <begin position="877"/>
        <end position="1160"/>
    </location>
</feature>
<name>A0A6P1BCK1_9BRAD</name>
<dbReference type="EMBL" id="VKHP01000027">
    <property type="protein sequence ID" value="NEU96125.1"/>
    <property type="molecule type" value="Genomic_DNA"/>
</dbReference>
<comment type="caution">
    <text evidence="2">The sequence shown here is derived from an EMBL/GenBank/DDBJ whole genome shotgun (WGS) entry which is preliminary data.</text>
</comment>
<dbReference type="AlphaFoldDB" id="A0A6P1BCK1"/>
<dbReference type="RefSeq" id="WP_163152863.1">
    <property type="nucleotide sequence ID" value="NZ_VKHP01000027.1"/>
</dbReference>
<evidence type="ECO:0000313" key="3">
    <source>
        <dbReference type="Proteomes" id="UP000468531"/>
    </source>
</evidence>
<sequence length="1160" mass="113651">MTNHLQLGNHYAQRAASEATSIDGARLRPLLASCSLAALLVGGGAPAAHACYTGPFPYTNTGSSDCIVVNNATVSGNLVNGASGTITASGVFLPGITVSNSSIGGSVINAGNITAASGTGILTYNATVSGGISNSGTISAGDGILVGGDSFSGGISNSGTISAGGYLGILVGGAVTVSSFSGGINNSGTISAGVDGILVGGGTVTVSSFSGGISNSGMISAGAYGIVVGGDDYSNGVSVISGFSGGISNSGTISAGNSGGPHGIRNPGGNGIWVGGGAGTSVKISTFSGGISNSGTISAALGVGLGNGILVGGSNGFVQLPFSVTISAFSDGIANSGTISAASSGIWIGGDLTNGSSVTISSFSGGISNSGTISAGFAGIRVGGNVFINAPSVTISAFNGGINNSGSISAGVGGDGIWVGGIALSGGSSVTISSFGGGISNSGMISAGLGGNGIWVGGDAFFGASMTISTFTGGISNSGTILAGGTGIKVDHVMAFADGITNSGTISAATGISVSSASPVGVFDSGVIVGTSGTAVDLSGNAAGNSFTLGPGYSITGLVKGQGGDTFQLGGTGSGAFNLSNIGTQYTGFTAFNVVGGVWTATGVFGQSQAWNVDGGTLTGTGTFNAVNVNAGGTLAGTGTFKSVSVNSGGTLAPGTSMTINGSLTLQSAAVYMVTLNGAAASRANVSGTATIASGARFAVAGGSTPVVNSTYTVLAANGGVTGTFTNQDVVFGLYRGVLSYTGDDVDLTVRYNSLLPLLPPNPPVNVVNVATAIDTAIQSGVTPPAGFANLFNLPPAQLQYALSQLSGEAATGAGKGADHLMTHFLELMLDPTAGGGGISGGGTARFAPEQDTTLPADVALAYAKALKAPQSNAPQSFDQRWTVWGAAFGGASHTDGNAALGSNNVTASDYGFAAGMERHLTPDTVYGFGLAGGGTNWTLAQALGSGRSDAFQAGLYTKTHWGPLYLSGALAFANHWFTTDRIALGDQLRATFTGQSYAARGEAGYRYAVPVTGAIIGVTPYAALQAQGFRTPSYTETDLTGGGFGLSYASANATDTRSELGMRFDNLQVVNGMPLVLRGRFAWAHDWYTNATALNAAFQALPGSNFTVNGAAPPKDSALTTAAAELHITQSWTAIVKFDGDFGAGAQTYGGTGTLRYSW</sequence>
<protein>
    <submittedName>
        <fullName evidence="2">Autotransporter domain-containing protein</fullName>
    </submittedName>
</protein>
<dbReference type="Proteomes" id="UP000468531">
    <property type="component" value="Unassembled WGS sequence"/>
</dbReference>
<reference evidence="2 3" key="1">
    <citation type="journal article" date="2020" name="Arch. Microbiol.">
        <title>Bradyrhizobium uaiense sp. nov., a new highly efficient cowpea symbiont.</title>
        <authorList>
            <person name="Cabral Michel D."/>
            <person name="Azarias Guimaraes A."/>
            <person name="Martins da Costa E."/>
            <person name="Soares de Carvalho T."/>
            <person name="Balsanelli E."/>
            <person name="Willems A."/>
            <person name="Maltempi de Souza E."/>
            <person name="de Souza Moreira F.M."/>
        </authorList>
    </citation>
    <scope>NUCLEOTIDE SEQUENCE [LARGE SCALE GENOMIC DNA]</scope>
    <source>
        <strain evidence="2 3">UFLA 03-164</strain>
    </source>
</reference>
<evidence type="ECO:0000313" key="2">
    <source>
        <dbReference type="EMBL" id="NEU96125.1"/>
    </source>
</evidence>
<dbReference type="InterPro" id="IPR036709">
    <property type="entry name" value="Autotransporte_beta_dom_sf"/>
</dbReference>
<dbReference type="Pfam" id="PF03797">
    <property type="entry name" value="Autotransporter"/>
    <property type="match status" value="1"/>
</dbReference>
<dbReference type="Gene3D" id="2.40.128.130">
    <property type="entry name" value="Autotransporter beta-domain"/>
    <property type="match status" value="1"/>
</dbReference>